<name>A0ACB7TBM1_HYAAI</name>
<dbReference type="EMBL" id="CM023490">
    <property type="protein sequence ID" value="KAH6943646.1"/>
    <property type="molecule type" value="Genomic_DNA"/>
</dbReference>
<gene>
    <name evidence="1" type="ORF">HPB50_025030</name>
</gene>
<evidence type="ECO:0000313" key="2">
    <source>
        <dbReference type="Proteomes" id="UP000821845"/>
    </source>
</evidence>
<organism evidence="1 2">
    <name type="scientific">Hyalomma asiaticum</name>
    <name type="common">Tick</name>
    <dbReference type="NCBI Taxonomy" id="266040"/>
    <lineage>
        <taxon>Eukaryota</taxon>
        <taxon>Metazoa</taxon>
        <taxon>Ecdysozoa</taxon>
        <taxon>Arthropoda</taxon>
        <taxon>Chelicerata</taxon>
        <taxon>Arachnida</taxon>
        <taxon>Acari</taxon>
        <taxon>Parasitiformes</taxon>
        <taxon>Ixodida</taxon>
        <taxon>Ixodoidea</taxon>
        <taxon>Ixodidae</taxon>
        <taxon>Hyalomminae</taxon>
        <taxon>Hyalomma</taxon>
    </lineage>
</organism>
<evidence type="ECO:0000313" key="1">
    <source>
        <dbReference type="EMBL" id="KAH6943646.1"/>
    </source>
</evidence>
<comment type="caution">
    <text evidence="1">The sequence shown here is derived from an EMBL/GenBank/DDBJ whole genome shotgun (WGS) entry which is preliminary data.</text>
</comment>
<reference evidence="1" key="1">
    <citation type="submission" date="2020-05" db="EMBL/GenBank/DDBJ databases">
        <title>Large-scale comparative analyses of tick genomes elucidate their genetic diversity and vector capacities.</title>
        <authorList>
            <person name="Jia N."/>
            <person name="Wang J."/>
            <person name="Shi W."/>
            <person name="Du L."/>
            <person name="Sun Y."/>
            <person name="Zhan W."/>
            <person name="Jiang J."/>
            <person name="Wang Q."/>
            <person name="Zhang B."/>
            <person name="Ji P."/>
            <person name="Sakyi L.B."/>
            <person name="Cui X."/>
            <person name="Yuan T."/>
            <person name="Jiang B."/>
            <person name="Yang W."/>
            <person name="Lam T.T.-Y."/>
            <person name="Chang Q."/>
            <person name="Ding S."/>
            <person name="Wang X."/>
            <person name="Zhu J."/>
            <person name="Ruan X."/>
            <person name="Zhao L."/>
            <person name="Wei J."/>
            <person name="Que T."/>
            <person name="Du C."/>
            <person name="Cheng J."/>
            <person name="Dai P."/>
            <person name="Han X."/>
            <person name="Huang E."/>
            <person name="Gao Y."/>
            <person name="Liu J."/>
            <person name="Shao H."/>
            <person name="Ye R."/>
            <person name="Li L."/>
            <person name="Wei W."/>
            <person name="Wang X."/>
            <person name="Wang C."/>
            <person name="Yang T."/>
            <person name="Huo Q."/>
            <person name="Li W."/>
            <person name="Guo W."/>
            <person name="Chen H."/>
            <person name="Zhou L."/>
            <person name="Ni X."/>
            <person name="Tian J."/>
            <person name="Zhou Y."/>
            <person name="Sheng Y."/>
            <person name="Liu T."/>
            <person name="Pan Y."/>
            <person name="Xia L."/>
            <person name="Li J."/>
            <person name="Zhao F."/>
            <person name="Cao W."/>
        </authorList>
    </citation>
    <scope>NUCLEOTIDE SEQUENCE</scope>
    <source>
        <strain evidence="1">Hyas-2018</strain>
    </source>
</reference>
<proteinExistence type="predicted"/>
<protein>
    <submittedName>
        <fullName evidence="1">Uncharacterized protein</fullName>
    </submittedName>
</protein>
<dbReference type="Proteomes" id="UP000821845">
    <property type="component" value="Chromosome 10"/>
</dbReference>
<sequence>MPAHDGLRLNCPVAPACDSFGMCDCSLIIAPLASWSYVTSTAAPYRARRCAVACSADSINTVDPASLVSGQDGSSTDRMLNRVLLFMQPAPTVHSSLSDIGHSTLLYGRALRRYCRVTREPCSEAKWCTKEFTSSKVWYLNSMDDATSIVASSSISVSASRVLVYL</sequence>
<keyword evidence="2" id="KW-1185">Reference proteome</keyword>
<accession>A0ACB7TBM1</accession>